<sequence length="185" mass="20459">MLFTHIFGSTTPSLSAFCPQFPYPTVWRKRTLSGHQAQTGPPPKKWGLLLTHFPFSCMPSELSCPRPPIPEERIPGEEALDTHTLSLPNSHTDFPPSNNTIFSAGCGCGRPWLQLAERAVTDLQIEPKTRIHLASFQSIGPLSLNDCSSATARQAWAAYWTTRLRFLAYPKGTACTFNSGNLPFV</sequence>
<dbReference type="VEuPathDB" id="FungiDB:An07g03500"/>
<dbReference type="GeneID" id="84591335"/>
<dbReference type="AlphaFoldDB" id="A0AAJ8C0F8"/>
<reference evidence="1" key="1">
    <citation type="submission" date="2025-02" db="EMBL/GenBank/DDBJ databases">
        <authorList>
            <consortium name="NCBI Genome Project"/>
        </authorList>
    </citation>
    <scope>NUCLEOTIDE SEQUENCE</scope>
</reference>
<protein>
    <submittedName>
        <fullName evidence="1">Uncharacterized protein</fullName>
    </submittedName>
</protein>
<evidence type="ECO:0000313" key="1">
    <source>
        <dbReference type="RefSeq" id="XP_059606674.1"/>
    </source>
</evidence>
<proteinExistence type="predicted"/>
<dbReference type="KEGG" id="ang:An07g03500"/>
<name>A0AAJ8C0F8_ASPNG</name>
<gene>
    <name evidence="1" type="ORF">An07g03500</name>
</gene>
<accession>A0AAJ8C0F8</accession>
<reference evidence="1" key="2">
    <citation type="submission" date="2025-08" db="UniProtKB">
        <authorList>
            <consortium name="RefSeq"/>
        </authorList>
    </citation>
    <scope>IDENTIFICATION</scope>
</reference>
<organism evidence="1">
    <name type="scientific">Aspergillus niger</name>
    <dbReference type="NCBI Taxonomy" id="5061"/>
    <lineage>
        <taxon>Eukaryota</taxon>
        <taxon>Fungi</taxon>
        <taxon>Dikarya</taxon>
        <taxon>Ascomycota</taxon>
        <taxon>Pezizomycotina</taxon>
        <taxon>Eurotiomycetes</taxon>
        <taxon>Eurotiomycetidae</taxon>
        <taxon>Eurotiales</taxon>
        <taxon>Aspergillaceae</taxon>
        <taxon>Aspergillus</taxon>
        <taxon>Aspergillus subgen. Circumdati</taxon>
    </lineage>
</organism>
<dbReference type="RefSeq" id="XP_059606674.1">
    <property type="nucleotide sequence ID" value="XM_059748351.1"/>
</dbReference>